<dbReference type="EMBL" id="JBHSWH010000001">
    <property type="protein sequence ID" value="MFC6704150.1"/>
    <property type="molecule type" value="Genomic_DNA"/>
</dbReference>
<evidence type="ECO:0000313" key="3">
    <source>
        <dbReference type="Proteomes" id="UP001596298"/>
    </source>
</evidence>
<keyword evidence="1" id="KW-1133">Transmembrane helix</keyword>
<feature type="transmembrane region" description="Helical" evidence="1">
    <location>
        <begin position="118"/>
        <end position="140"/>
    </location>
</feature>
<keyword evidence="3" id="KW-1185">Reference proteome</keyword>
<dbReference type="Proteomes" id="UP001596298">
    <property type="component" value="Unassembled WGS sequence"/>
</dbReference>
<sequence length="163" mass="17017">MVNESGVTWRHAAGVGVVVLLVCYGLLRWTTAQGHGLPHMSWFILVTLVLLSVAVLAAGWEVRDYLHGTSMRPPSPQKARRALVAAQAAVLAGAMFAGWFGAFALIELGRLDASSALGGMIQAIVLCAGSIGAVVVGLVVQGWCRIPKDKDDDDAPGGGTLRA</sequence>
<feature type="transmembrane region" description="Helical" evidence="1">
    <location>
        <begin position="83"/>
        <end position="106"/>
    </location>
</feature>
<evidence type="ECO:0000313" key="2">
    <source>
        <dbReference type="EMBL" id="MFC6704150.1"/>
    </source>
</evidence>
<dbReference type="RefSeq" id="WP_382398116.1">
    <property type="nucleotide sequence ID" value="NZ_JBHSWH010000001.1"/>
</dbReference>
<dbReference type="Pfam" id="PF11377">
    <property type="entry name" value="DUF3180"/>
    <property type="match status" value="1"/>
</dbReference>
<proteinExistence type="predicted"/>
<name>A0ABW2ABF1_9MICO</name>
<accession>A0ABW2ABF1</accession>
<feature type="transmembrane region" description="Helical" evidence="1">
    <location>
        <begin position="42"/>
        <end position="62"/>
    </location>
</feature>
<feature type="transmembrane region" description="Helical" evidence="1">
    <location>
        <begin position="12"/>
        <end position="30"/>
    </location>
</feature>
<reference evidence="3" key="1">
    <citation type="journal article" date="2019" name="Int. J. Syst. Evol. Microbiol.">
        <title>The Global Catalogue of Microorganisms (GCM) 10K type strain sequencing project: providing services to taxonomists for standard genome sequencing and annotation.</title>
        <authorList>
            <consortium name="The Broad Institute Genomics Platform"/>
            <consortium name="The Broad Institute Genome Sequencing Center for Infectious Disease"/>
            <person name="Wu L."/>
            <person name="Ma J."/>
        </authorList>
    </citation>
    <scope>NUCLEOTIDE SEQUENCE [LARGE SCALE GENOMIC DNA]</scope>
    <source>
        <strain evidence="3">CCUG 58127</strain>
    </source>
</reference>
<gene>
    <name evidence="2" type="ORF">ACFQDH_02400</name>
</gene>
<dbReference type="InterPro" id="IPR021517">
    <property type="entry name" value="DUF3180"/>
</dbReference>
<organism evidence="2 3">
    <name type="scientific">Flexivirga alba</name>
    <dbReference type="NCBI Taxonomy" id="702742"/>
    <lineage>
        <taxon>Bacteria</taxon>
        <taxon>Bacillati</taxon>
        <taxon>Actinomycetota</taxon>
        <taxon>Actinomycetes</taxon>
        <taxon>Micrococcales</taxon>
        <taxon>Dermacoccaceae</taxon>
        <taxon>Flexivirga</taxon>
    </lineage>
</organism>
<keyword evidence="1" id="KW-0812">Transmembrane</keyword>
<protein>
    <submittedName>
        <fullName evidence="2">DUF3180 domain-containing protein</fullName>
    </submittedName>
</protein>
<keyword evidence="1" id="KW-0472">Membrane</keyword>
<comment type="caution">
    <text evidence="2">The sequence shown here is derived from an EMBL/GenBank/DDBJ whole genome shotgun (WGS) entry which is preliminary data.</text>
</comment>
<evidence type="ECO:0000256" key="1">
    <source>
        <dbReference type="SAM" id="Phobius"/>
    </source>
</evidence>